<organism evidence="1 2">
    <name type="scientific">Microcystis wesenbergii NRERC-220</name>
    <dbReference type="NCBI Taxonomy" id="3068991"/>
    <lineage>
        <taxon>Bacteria</taxon>
        <taxon>Bacillati</taxon>
        <taxon>Cyanobacteriota</taxon>
        <taxon>Cyanophyceae</taxon>
        <taxon>Oscillatoriophycideae</taxon>
        <taxon>Chroococcales</taxon>
        <taxon>Microcystaceae</taxon>
        <taxon>Microcystis</taxon>
    </lineage>
</organism>
<evidence type="ECO:0000313" key="1">
    <source>
        <dbReference type="EMBL" id="MDT3673910.1"/>
    </source>
</evidence>
<protein>
    <submittedName>
        <fullName evidence="1">Uncharacterized protein</fullName>
    </submittedName>
</protein>
<dbReference type="RefSeq" id="WP_312672553.1">
    <property type="nucleotide sequence ID" value="NZ_JAVSJA010000001.1"/>
</dbReference>
<proteinExistence type="predicted"/>
<name>A0ABU3HJG6_9CHRO</name>
<sequence length="53" mass="6283">MTPEEEALLYPKLLRIAEYLLEQMESFYRRFHTAIQLEEQAAKLVGLKRSTKV</sequence>
<accession>A0ABU3HJG6</accession>
<gene>
    <name evidence="1" type="ORF">RAM70_04950</name>
</gene>
<comment type="caution">
    <text evidence="1">The sequence shown here is derived from an EMBL/GenBank/DDBJ whole genome shotgun (WGS) entry which is preliminary data.</text>
</comment>
<evidence type="ECO:0000313" key="2">
    <source>
        <dbReference type="Proteomes" id="UP001180650"/>
    </source>
</evidence>
<keyword evidence="2" id="KW-1185">Reference proteome</keyword>
<dbReference type="Proteomes" id="UP001180650">
    <property type="component" value="Unassembled WGS sequence"/>
</dbReference>
<reference evidence="1" key="1">
    <citation type="submission" date="2023-08" db="EMBL/GenBank/DDBJ databases">
        <authorList>
            <person name="Park H.-K."/>
            <person name="Kim I.-S."/>
        </authorList>
    </citation>
    <scope>NUCLEOTIDE SEQUENCE</scope>
    <source>
        <strain evidence="1">NRERC-220</strain>
    </source>
</reference>
<dbReference type="EMBL" id="JAVSJA010000001">
    <property type="protein sequence ID" value="MDT3673910.1"/>
    <property type="molecule type" value="Genomic_DNA"/>
</dbReference>